<reference evidence="5" key="2">
    <citation type="submission" date="2025-09" db="UniProtKB">
        <authorList>
            <consortium name="Ensembl"/>
        </authorList>
    </citation>
    <scope>IDENTIFICATION</scope>
</reference>
<evidence type="ECO:0000313" key="5">
    <source>
        <dbReference type="Ensembl" id="ENSMMSP00000027161.1"/>
    </source>
</evidence>
<dbReference type="AlphaFoldDB" id="A0A8C6E949"/>
<dbReference type="InterPro" id="IPR000651">
    <property type="entry name" value="Ras-like_Gua-exchang_fac_N"/>
</dbReference>
<dbReference type="InterPro" id="IPR036964">
    <property type="entry name" value="RASGEF_cat_dom_sf"/>
</dbReference>
<keyword evidence="6" id="KW-1185">Reference proteome</keyword>
<dbReference type="SUPFAM" id="SSF48366">
    <property type="entry name" value="Ras GEF"/>
    <property type="match status" value="1"/>
</dbReference>
<dbReference type="PANTHER" id="PTHR23113:SF172">
    <property type="entry name" value="RAS-GEF DOMAIN-CONTAINING FAMILY MEMBER 1A"/>
    <property type="match status" value="1"/>
</dbReference>
<protein>
    <submittedName>
        <fullName evidence="5">RasGEF domain family member 1A</fullName>
    </submittedName>
</protein>
<sequence length="457" mass="51856">MFLEPQETMPQTSVVFSSILGPSCSGQGQPGMGERGGGAGGSGDLIFQDGRLISGSLEALMEHLVPTVDYYPDRTYIFTFLLSSRVFIPPHDLLARVGQLCVEQRQQLEAGSEKAKLKSFSAKIVQLLKEWTEAFPFDFQDEKAMAELKAITHRVTQCDEENGTVKKAISQMTQSLLLSLAARSQLQELREKLRSPAMDKGPVLKAKPPAAQKDILGVCCDPLVLAQQLTHIELERVSSIHPEDLLQIVSHMDSRDKHRVVKKKHRTRMLEFFIDVARECFNIGNFNSMMAIISGMNLSPVARLKKTWSKVKTAKFDVLEHHMDPSSNFCNYRTALQGATQRSQTANSSREKIVIPVFNLFVKDIYFLHKIHTNHLPNGHINFKKFWEISRQIHEFMTWTQVECPFEKDKKIQSYLLTAPIYSEEALFIASFESEGPENHMEKDSWKTLRTTLLNRA</sequence>
<dbReference type="FunFam" id="1.20.870.10:FF:000007">
    <property type="entry name" value="Ras-GEF domain-containing family member 1B"/>
    <property type="match status" value="1"/>
</dbReference>
<reference evidence="5" key="1">
    <citation type="submission" date="2025-08" db="UniProtKB">
        <authorList>
            <consortium name="Ensembl"/>
        </authorList>
    </citation>
    <scope>IDENTIFICATION</scope>
</reference>
<dbReference type="Proteomes" id="UP000694544">
    <property type="component" value="Unplaced"/>
</dbReference>
<proteinExistence type="predicted"/>
<dbReference type="GO" id="GO:0005085">
    <property type="term" value="F:guanyl-nucleotide exchange factor activity"/>
    <property type="evidence" value="ECO:0007669"/>
    <property type="project" value="UniProtKB-KW"/>
</dbReference>
<evidence type="ECO:0000256" key="2">
    <source>
        <dbReference type="PROSITE-ProRule" id="PRU00168"/>
    </source>
</evidence>
<dbReference type="PANTHER" id="PTHR23113">
    <property type="entry name" value="GUANINE NUCLEOTIDE EXCHANGE FACTOR"/>
    <property type="match status" value="1"/>
</dbReference>
<dbReference type="PROSITE" id="PS50009">
    <property type="entry name" value="RASGEF_CAT"/>
    <property type="match status" value="1"/>
</dbReference>
<organism evidence="5 6">
    <name type="scientific">Moschus moschiferus</name>
    <name type="common">Siberian musk deer</name>
    <name type="synonym">Moschus sibiricus</name>
    <dbReference type="NCBI Taxonomy" id="68415"/>
    <lineage>
        <taxon>Eukaryota</taxon>
        <taxon>Metazoa</taxon>
        <taxon>Chordata</taxon>
        <taxon>Craniata</taxon>
        <taxon>Vertebrata</taxon>
        <taxon>Euteleostomi</taxon>
        <taxon>Mammalia</taxon>
        <taxon>Eutheria</taxon>
        <taxon>Laurasiatheria</taxon>
        <taxon>Artiodactyla</taxon>
        <taxon>Ruminantia</taxon>
        <taxon>Pecora</taxon>
        <taxon>Moschidae</taxon>
        <taxon>Moschus</taxon>
    </lineage>
</organism>
<accession>A0A8C6E949</accession>
<dbReference type="Gene3D" id="1.10.840.10">
    <property type="entry name" value="Ras guanine-nucleotide exchange factors catalytic domain"/>
    <property type="match status" value="1"/>
</dbReference>
<dbReference type="Pfam" id="PF00618">
    <property type="entry name" value="RasGEF_N"/>
    <property type="match status" value="1"/>
</dbReference>
<dbReference type="CDD" id="cd06224">
    <property type="entry name" value="REM"/>
    <property type="match status" value="1"/>
</dbReference>
<dbReference type="Pfam" id="PF00617">
    <property type="entry name" value="RasGEF"/>
    <property type="match status" value="1"/>
</dbReference>
<gene>
    <name evidence="5" type="primary">RASGEF1A</name>
</gene>
<feature type="domain" description="N-terminal Ras-GEF" evidence="4">
    <location>
        <begin position="48"/>
        <end position="177"/>
    </location>
</feature>
<dbReference type="SMART" id="SM00229">
    <property type="entry name" value="RasGEFN"/>
    <property type="match status" value="1"/>
</dbReference>
<dbReference type="GO" id="GO:0005886">
    <property type="term" value="C:plasma membrane"/>
    <property type="evidence" value="ECO:0007669"/>
    <property type="project" value="TreeGrafter"/>
</dbReference>
<keyword evidence="1 2" id="KW-0344">Guanine-nucleotide releasing factor</keyword>
<dbReference type="GeneTree" id="ENSGT00940000160822"/>
<dbReference type="InterPro" id="IPR008937">
    <property type="entry name" value="Ras-like_GEF"/>
</dbReference>
<evidence type="ECO:0000313" key="6">
    <source>
        <dbReference type="Proteomes" id="UP000694544"/>
    </source>
</evidence>
<feature type="domain" description="Ras-GEF" evidence="3">
    <location>
        <begin position="221"/>
        <end position="437"/>
    </location>
</feature>
<dbReference type="Gene3D" id="1.20.870.10">
    <property type="entry name" value="Son of sevenless (SoS) protein Chain: S domain 1"/>
    <property type="match status" value="1"/>
</dbReference>
<name>A0A8C6E949_MOSMO</name>
<dbReference type="InterPro" id="IPR001895">
    <property type="entry name" value="RASGEF_cat_dom"/>
</dbReference>
<dbReference type="Ensembl" id="ENSMMST00000029946.1">
    <property type="protein sequence ID" value="ENSMMSP00000027161.1"/>
    <property type="gene ID" value="ENSMMSG00000020374.1"/>
</dbReference>
<evidence type="ECO:0000259" key="4">
    <source>
        <dbReference type="PROSITE" id="PS50212"/>
    </source>
</evidence>
<dbReference type="GO" id="GO:0007265">
    <property type="term" value="P:Ras protein signal transduction"/>
    <property type="evidence" value="ECO:0007669"/>
    <property type="project" value="TreeGrafter"/>
</dbReference>
<dbReference type="SMART" id="SM00147">
    <property type="entry name" value="RasGEF"/>
    <property type="match status" value="1"/>
</dbReference>
<dbReference type="InterPro" id="IPR023578">
    <property type="entry name" value="Ras_GEF_dom_sf"/>
</dbReference>
<evidence type="ECO:0000259" key="3">
    <source>
        <dbReference type="PROSITE" id="PS50009"/>
    </source>
</evidence>
<dbReference type="PROSITE" id="PS50212">
    <property type="entry name" value="RASGEF_NTER"/>
    <property type="match status" value="1"/>
</dbReference>
<evidence type="ECO:0000256" key="1">
    <source>
        <dbReference type="ARBA" id="ARBA00022658"/>
    </source>
</evidence>